<evidence type="ECO:0000256" key="1">
    <source>
        <dbReference type="SAM" id="MobiDB-lite"/>
    </source>
</evidence>
<feature type="region of interest" description="Disordered" evidence="1">
    <location>
        <begin position="85"/>
        <end position="122"/>
    </location>
</feature>
<name>A0A821YT61_9BILA</name>
<sequence length="183" mass="21088">MRVLETKCDNTEVVIDEKEKKPSSISSVPSSERRSSLQCHTLRQENMPSSKDKPSAPSEYIYTEIVKAIGNNEFIEEKRLLKRASWGPTAQQEHGLPPTGRRSDNEQTTTTTTTTTSNRNATRVRMRPKVTRYFQPQQQQQPRYQQFLFGRPLSLNERYDRPLLDAPQKKLPNSSLVSHQITK</sequence>
<feature type="region of interest" description="Disordered" evidence="1">
    <location>
        <begin position="159"/>
        <end position="183"/>
    </location>
</feature>
<gene>
    <name evidence="2" type="ORF">QYT958_LOCUS34933</name>
</gene>
<comment type="caution">
    <text evidence="2">The sequence shown here is derived from an EMBL/GenBank/DDBJ whole genome shotgun (WGS) entry which is preliminary data.</text>
</comment>
<proteinExistence type="predicted"/>
<evidence type="ECO:0000313" key="2">
    <source>
        <dbReference type="EMBL" id="CAF4968058.1"/>
    </source>
</evidence>
<organism evidence="2 3">
    <name type="scientific">Rotaria socialis</name>
    <dbReference type="NCBI Taxonomy" id="392032"/>
    <lineage>
        <taxon>Eukaryota</taxon>
        <taxon>Metazoa</taxon>
        <taxon>Spiralia</taxon>
        <taxon>Gnathifera</taxon>
        <taxon>Rotifera</taxon>
        <taxon>Eurotatoria</taxon>
        <taxon>Bdelloidea</taxon>
        <taxon>Philodinida</taxon>
        <taxon>Philodinidae</taxon>
        <taxon>Rotaria</taxon>
    </lineage>
</organism>
<feature type="compositionally biased region" description="Polar residues" evidence="1">
    <location>
        <begin position="171"/>
        <end position="183"/>
    </location>
</feature>
<reference evidence="2" key="1">
    <citation type="submission" date="2021-02" db="EMBL/GenBank/DDBJ databases">
        <authorList>
            <person name="Nowell W R."/>
        </authorList>
    </citation>
    <scope>NUCLEOTIDE SEQUENCE</scope>
</reference>
<dbReference type="Proteomes" id="UP000663848">
    <property type="component" value="Unassembled WGS sequence"/>
</dbReference>
<feature type="compositionally biased region" description="Polar residues" evidence="1">
    <location>
        <begin position="37"/>
        <end position="49"/>
    </location>
</feature>
<feature type="compositionally biased region" description="Basic and acidic residues" evidence="1">
    <location>
        <begin position="1"/>
        <end position="22"/>
    </location>
</feature>
<protein>
    <submittedName>
        <fullName evidence="2">Uncharacterized protein</fullName>
    </submittedName>
</protein>
<dbReference type="AlphaFoldDB" id="A0A821YT61"/>
<accession>A0A821YT61</accession>
<feature type="region of interest" description="Disordered" evidence="1">
    <location>
        <begin position="1"/>
        <end position="58"/>
    </location>
</feature>
<evidence type="ECO:0000313" key="3">
    <source>
        <dbReference type="Proteomes" id="UP000663848"/>
    </source>
</evidence>
<dbReference type="EMBL" id="CAJOBR010025763">
    <property type="protein sequence ID" value="CAF4968058.1"/>
    <property type="molecule type" value="Genomic_DNA"/>
</dbReference>